<dbReference type="Proteomes" id="UP000632849">
    <property type="component" value="Unassembled WGS sequence"/>
</dbReference>
<protein>
    <submittedName>
        <fullName evidence="2">Uncharacterized protein</fullName>
    </submittedName>
</protein>
<feature type="compositionally biased region" description="Low complexity" evidence="1">
    <location>
        <begin position="117"/>
        <end position="130"/>
    </location>
</feature>
<gene>
    <name evidence="2" type="ORF">GCM10017667_69180</name>
</gene>
<dbReference type="AlphaFoldDB" id="A0A919BVC3"/>
<feature type="region of interest" description="Disordered" evidence="1">
    <location>
        <begin position="117"/>
        <end position="136"/>
    </location>
</feature>
<reference evidence="2" key="2">
    <citation type="submission" date="2020-09" db="EMBL/GenBank/DDBJ databases">
        <authorList>
            <person name="Sun Q."/>
            <person name="Ohkuma M."/>
        </authorList>
    </citation>
    <scope>NUCLEOTIDE SEQUENCE</scope>
    <source>
        <strain evidence="2">JCM 4122</strain>
    </source>
</reference>
<feature type="region of interest" description="Disordered" evidence="1">
    <location>
        <begin position="1"/>
        <end position="22"/>
    </location>
</feature>
<accession>A0A919BVC3</accession>
<comment type="caution">
    <text evidence="2">The sequence shown here is derived from an EMBL/GenBank/DDBJ whole genome shotgun (WGS) entry which is preliminary data.</text>
</comment>
<reference evidence="2" key="1">
    <citation type="journal article" date="2014" name="Int. J. Syst. Evol. Microbiol.">
        <title>Complete genome sequence of Corynebacterium casei LMG S-19264T (=DSM 44701T), isolated from a smear-ripened cheese.</title>
        <authorList>
            <consortium name="US DOE Joint Genome Institute (JGI-PGF)"/>
            <person name="Walter F."/>
            <person name="Albersmeier A."/>
            <person name="Kalinowski J."/>
            <person name="Ruckert C."/>
        </authorList>
    </citation>
    <scope>NUCLEOTIDE SEQUENCE</scope>
    <source>
        <strain evidence="2">JCM 4122</strain>
    </source>
</reference>
<organism evidence="2 3">
    <name type="scientific">Streptomyces filamentosus</name>
    <name type="common">Streptomyces roseosporus</name>
    <dbReference type="NCBI Taxonomy" id="67294"/>
    <lineage>
        <taxon>Bacteria</taxon>
        <taxon>Bacillati</taxon>
        <taxon>Actinomycetota</taxon>
        <taxon>Actinomycetes</taxon>
        <taxon>Kitasatosporales</taxon>
        <taxon>Streptomycetaceae</taxon>
        <taxon>Streptomyces</taxon>
    </lineage>
</organism>
<proteinExistence type="predicted"/>
<keyword evidence="3" id="KW-1185">Reference proteome</keyword>
<feature type="region of interest" description="Disordered" evidence="1">
    <location>
        <begin position="76"/>
        <end position="111"/>
    </location>
</feature>
<name>A0A919BVC3_STRFL</name>
<dbReference type="RefSeq" id="WP_229915797.1">
    <property type="nucleotide sequence ID" value="NZ_BNBE01000004.1"/>
</dbReference>
<evidence type="ECO:0000256" key="1">
    <source>
        <dbReference type="SAM" id="MobiDB-lite"/>
    </source>
</evidence>
<evidence type="ECO:0000313" key="3">
    <source>
        <dbReference type="Proteomes" id="UP000632849"/>
    </source>
</evidence>
<sequence length="145" mass="15544">MLSRTQKGFRRRGRAGPSALEAVGPDAVEDAAAHNAMLTAESAAAEYRNEALVMLGCSEDAQAEARKAYATELARPWHQALPDSDDTQRAATEAAAGHRPAPPSTCSPRSWSCCPLRPARSRSGPSRGRGVFPTSPPAWAARYWK</sequence>
<evidence type="ECO:0000313" key="2">
    <source>
        <dbReference type="EMBL" id="GHG23857.1"/>
    </source>
</evidence>
<dbReference type="EMBL" id="BNBE01000004">
    <property type="protein sequence ID" value="GHG23857.1"/>
    <property type="molecule type" value="Genomic_DNA"/>
</dbReference>